<gene>
    <name evidence="1" type="ORF">E5329_18665</name>
</gene>
<keyword evidence="2" id="KW-1185">Reference proteome</keyword>
<evidence type="ECO:0000313" key="1">
    <source>
        <dbReference type="EMBL" id="TGY93441.1"/>
    </source>
</evidence>
<dbReference type="EMBL" id="SRYA01000044">
    <property type="protein sequence ID" value="TGY93441.1"/>
    <property type="molecule type" value="Genomic_DNA"/>
</dbReference>
<comment type="caution">
    <text evidence="1">The sequence shown here is derived from an EMBL/GenBank/DDBJ whole genome shotgun (WGS) entry which is preliminary data.</text>
</comment>
<name>A0AC61RSW3_9FIRM</name>
<reference evidence="1" key="1">
    <citation type="submission" date="2019-04" db="EMBL/GenBank/DDBJ databases">
        <title>Microbes associate with the intestines of laboratory mice.</title>
        <authorList>
            <person name="Navarre W."/>
            <person name="Wong E."/>
            <person name="Huang K."/>
            <person name="Tropini C."/>
            <person name="Ng K."/>
            <person name="Yu B."/>
        </authorList>
    </citation>
    <scope>NUCLEOTIDE SEQUENCE</scope>
    <source>
        <strain evidence="1">NM01_1-7b</strain>
    </source>
</reference>
<protein>
    <submittedName>
        <fullName evidence="1">Uncharacterized protein</fullName>
    </submittedName>
</protein>
<proteinExistence type="predicted"/>
<dbReference type="Proteomes" id="UP000304953">
    <property type="component" value="Unassembled WGS sequence"/>
</dbReference>
<accession>A0AC61RSW3</accession>
<evidence type="ECO:0000313" key="2">
    <source>
        <dbReference type="Proteomes" id="UP000304953"/>
    </source>
</evidence>
<organism evidence="1 2">
    <name type="scientific">Petralouisia muris</name>
    <dbReference type="NCBI Taxonomy" id="3032872"/>
    <lineage>
        <taxon>Bacteria</taxon>
        <taxon>Bacillati</taxon>
        <taxon>Bacillota</taxon>
        <taxon>Clostridia</taxon>
        <taxon>Lachnospirales</taxon>
        <taxon>Lachnospiraceae</taxon>
        <taxon>Petralouisia</taxon>
    </lineage>
</organism>
<sequence length="135" mass="15655">MINDFDDNDIRELQDMVRIGIVSSVNKEKMTARVKIEEQGIVTGDLRIVQNTPFMVMEWKDAGVKWNYEADYAQHDRKLGIGDKYKEEYPDILHTWKGTSDRIIKVYPWIPYIGQWVLCIFKPEGEGDGFILGGI</sequence>